<dbReference type="Pfam" id="PF21302">
    <property type="entry name" value="Zn_ribbon_RlmA"/>
    <property type="match status" value="1"/>
</dbReference>
<protein>
    <recommendedName>
        <fullName evidence="7">Methyltransferase domain-containing protein</fullName>
    </recommendedName>
</protein>
<feature type="domain" description="Methyltransferase" evidence="3">
    <location>
        <begin position="98"/>
        <end position="170"/>
    </location>
</feature>
<sequence length="291" mass="32621">MSSTTLKCPICAHSLQNDQKNLSCVNRHSFDQAKQGYFNLLMSNKKRSKSPGDNIEMVLARQTFLNTGIYQPISEALNETCSQWITEHASTLEDPIRILDLGCGEGYYTERLYNALHPQSIELIGLDISKDAVRYAAKRNKQVTWLVASGAEIPVMPRSQDLIVCLFTRLMPEGIAPALSRQGTLITVTTGKQHLIEMREILYPSIKDQVLDPQVPLASHFKLDQQQAFQAKHTLTSSQQIQDLLAMTPHQWRAPAVGREKLLSLDSLTITIDVNISCFSLKEDQISPESL</sequence>
<dbReference type="Pfam" id="PF13649">
    <property type="entry name" value="Methyltransf_25"/>
    <property type="match status" value="1"/>
</dbReference>
<dbReference type="SUPFAM" id="SSF53335">
    <property type="entry name" value="S-adenosyl-L-methionine-dependent methyltransferases"/>
    <property type="match status" value="1"/>
</dbReference>
<feature type="binding site" evidence="1">
    <location>
        <position position="24"/>
    </location>
    <ligand>
        <name>Zn(2+)</name>
        <dbReference type="ChEBI" id="CHEBI:29105"/>
    </ligand>
</feature>
<feature type="binding site" evidence="2">
    <location>
        <position position="194"/>
    </location>
    <ligand>
        <name>S-adenosyl-L-methionine</name>
        <dbReference type="ChEBI" id="CHEBI:59789"/>
    </ligand>
</feature>
<accession>A0AA37S869</accession>
<feature type="binding site" evidence="1">
    <location>
        <position position="11"/>
    </location>
    <ligand>
        <name>Zn(2+)</name>
        <dbReference type="ChEBI" id="CHEBI:29105"/>
    </ligand>
</feature>
<reference evidence="5" key="2">
    <citation type="submission" date="2023-01" db="EMBL/GenBank/DDBJ databases">
        <title>Draft genome sequence of Litoribrevibacter albus strain NBRC 110071.</title>
        <authorList>
            <person name="Sun Q."/>
            <person name="Mori K."/>
        </authorList>
    </citation>
    <scope>NUCLEOTIDE SEQUENCE</scope>
    <source>
        <strain evidence="5">NBRC 110071</strain>
    </source>
</reference>
<feature type="binding site" evidence="2">
    <location>
        <begin position="105"/>
        <end position="106"/>
    </location>
    <ligand>
        <name>S-adenosyl-L-methionine</name>
        <dbReference type="ChEBI" id="CHEBI:59789"/>
    </ligand>
</feature>
<keyword evidence="1" id="KW-0862">Zinc</keyword>
<evidence type="ECO:0000313" key="5">
    <source>
        <dbReference type="EMBL" id="GLQ29778.1"/>
    </source>
</evidence>
<evidence type="ECO:0000256" key="2">
    <source>
        <dbReference type="PIRSR" id="PIRSR018249-2"/>
    </source>
</evidence>
<dbReference type="GO" id="GO:0008168">
    <property type="term" value="F:methyltransferase activity"/>
    <property type="evidence" value="ECO:0007669"/>
    <property type="project" value="InterPro"/>
</dbReference>
<keyword evidence="2" id="KW-0949">S-adenosyl-L-methionine</keyword>
<evidence type="ECO:0000256" key="1">
    <source>
        <dbReference type="PIRSR" id="PIRSR018249-1"/>
    </source>
</evidence>
<evidence type="ECO:0008006" key="7">
    <source>
        <dbReference type="Google" id="ProtNLM"/>
    </source>
</evidence>
<organism evidence="5 6">
    <name type="scientific">Litoribrevibacter albus</name>
    <dbReference type="NCBI Taxonomy" id="1473156"/>
    <lineage>
        <taxon>Bacteria</taxon>
        <taxon>Pseudomonadati</taxon>
        <taxon>Pseudomonadota</taxon>
        <taxon>Gammaproteobacteria</taxon>
        <taxon>Oceanospirillales</taxon>
        <taxon>Oceanospirillaceae</taxon>
        <taxon>Litoribrevibacter</taxon>
    </lineage>
</organism>
<feature type="binding site" evidence="1">
    <location>
        <position position="8"/>
    </location>
    <ligand>
        <name>Zn(2+)</name>
        <dbReference type="ChEBI" id="CHEBI:29105"/>
    </ligand>
</feature>
<keyword evidence="1" id="KW-0479">Metal-binding</keyword>
<dbReference type="Gene3D" id="3.40.50.150">
    <property type="entry name" value="Vaccinia Virus protein VP39"/>
    <property type="match status" value="1"/>
</dbReference>
<comment type="caution">
    <text evidence="5">The sequence shown here is derived from an EMBL/GenBank/DDBJ whole genome shotgun (WGS) entry which is preliminary data.</text>
</comment>
<feature type="domain" description="23S rRNA (guanine(745)-N(1))-methyltransferase N-terminal" evidence="4">
    <location>
        <begin position="7"/>
        <end position="49"/>
    </location>
</feature>
<dbReference type="Proteomes" id="UP001161389">
    <property type="component" value="Unassembled WGS sequence"/>
</dbReference>
<dbReference type="InterPro" id="IPR048647">
    <property type="entry name" value="RlmA_N"/>
</dbReference>
<feature type="binding site" evidence="1">
    <location>
        <position position="28"/>
    </location>
    <ligand>
        <name>Zn(2+)</name>
        <dbReference type="ChEBI" id="CHEBI:29105"/>
    </ligand>
</feature>
<dbReference type="PIRSF" id="PIRSF018249">
    <property type="entry name" value="MyrA_prd"/>
    <property type="match status" value="1"/>
</dbReference>
<feature type="binding site" evidence="2">
    <location>
        <position position="70"/>
    </location>
    <ligand>
        <name>S-adenosyl-L-methionine</name>
        <dbReference type="ChEBI" id="CHEBI:59789"/>
    </ligand>
</feature>
<name>A0AA37S869_9GAMM</name>
<reference evidence="5" key="1">
    <citation type="journal article" date="2014" name="Int. J. Syst. Evol. Microbiol.">
        <title>Complete genome sequence of Corynebacterium casei LMG S-19264T (=DSM 44701T), isolated from a smear-ripened cheese.</title>
        <authorList>
            <consortium name="US DOE Joint Genome Institute (JGI-PGF)"/>
            <person name="Walter F."/>
            <person name="Albersmeier A."/>
            <person name="Kalinowski J."/>
            <person name="Ruckert C."/>
        </authorList>
    </citation>
    <scope>NUCLEOTIDE SEQUENCE</scope>
    <source>
        <strain evidence="5">NBRC 110071</strain>
    </source>
</reference>
<dbReference type="InterPro" id="IPR029063">
    <property type="entry name" value="SAM-dependent_MTases_sf"/>
</dbReference>
<dbReference type="InterPro" id="IPR016718">
    <property type="entry name" value="rRNA_m1G-MeTrfase_A_prd"/>
</dbReference>
<gene>
    <name evidence="5" type="primary">rrmA</name>
    <name evidence="5" type="ORF">GCM10007876_02560</name>
</gene>
<dbReference type="GO" id="GO:0046872">
    <property type="term" value="F:metal ion binding"/>
    <property type="evidence" value="ECO:0007669"/>
    <property type="project" value="UniProtKB-KW"/>
</dbReference>
<dbReference type="CDD" id="cd02440">
    <property type="entry name" value="AdoMet_MTases"/>
    <property type="match status" value="1"/>
</dbReference>
<evidence type="ECO:0000259" key="3">
    <source>
        <dbReference type="Pfam" id="PF13649"/>
    </source>
</evidence>
<evidence type="ECO:0000313" key="6">
    <source>
        <dbReference type="Proteomes" id="UP001161389"/>
    </source>
</evidence>
<evidence type="ECO:0000259" key="4">
    <source>
        <dbReference type="Pfam" id="PF21302"/>
    </source>
</evidence>
<dbReference type="RefSeq" id="WP_348524826.1">
    <property type="nucleotide sequence ID" value="NZ_BSNM01000002.1"/>
</dbReference>
<dbReference type="InterPro" id="IPR041698">
    <property type="entry name" value="Methyltransf_25"/>
</dbReference>
<keyword evidence="6" id="KW-1185">Reference proteome</keyword>
<dbReference type="EMBL" id="BSNM01000002">
    <property type="protein sequence ID" value="GLQ29778.1"/>
    <property type="molecule type" value="Genomic_DNA"/>
</dbReference>
<dbReference type="AlphaFoldDB" id="A0AA37S869"/>
<proteinExistence type="predicted"/>